<evidence type="ECO:0000256" key="1">
    <source>
        <dbReference type="ARBA" id="ARBA00004651"/>
    </source>
</evidence>
<keyword evidence="5 6" id="KW-0472">Membrane</keyword>
<evidence type="ECO:0000256" key="4">
    <source>
        <dbReference type="ARBA" id="ARBA00022989"/>
    </source>
</evidence>
<evidence type="ECO:0000256" key="2">
    <source>
        <dbReference type="ARBA" id="ARBA00022475"/>
    </source>
</evidence>
<dbReference type="RefSeq" id="WP_010054520.1">
    <property type="nucleotide sequence ID" value="NZ_BJOJ01000017.1"/>
</dbReference>
<keyword evidence="3 6" id="KW-0812">Transmembrane</keyword>
<comment type="caution">
    <text evidence="7">The sequence shown here is derived from an EMBL/GenBank/DDBJ whole genome shotgun (WGS) entry which is preliminary data.</text>
</comment>
<comment type="subcellular location">
    <subcellularLocation>
        <location evidence="1">Cell membrane</location>
        <topology evidence="1">Multi-pass membrane protein</topology>
    </subcellularLocation>
</comment>
<evidence type="ECO:0000313" key="8">
    <source>
        <dbReference type="Proteomes" id="UP001290462"/>
    </source>
</evidence>
<feature type="transmembrane region" description="Helical" evidence="6">
    <location>
        <begin position="207"/>
        <end position="228"/>
    </location>
</feature>
<feature type="transmembrane region" description="Helical" evidence="6">
    <location>
        <begin position="266"/>
        <end position="285"/>
    </location>
</feature>
<evidence type="ECO:0000256" key="3">
    <source>
        <dbReference type="ARBA" id="ARBA00022692"/>
    </source>
</evidence>
<protein>
    <submittedName>
        <fullName evidence="7">ABC transporter permease</fullName>
    </submittedName>
</protein>
<feature type="transmembrane region" description="Helical" evidence="6">
    <location>
        <begin position="181"/>
        <end position="201"/>
    </location>
</feature>
<dbReference type="AlphaFoldDB" id="A0AAW9JRX0"/>
<dbReference type="PANTHER" id="PTHR32196">
    <property type="entry name" value="ABC TRANSPORTER PERMEASE PROTEIN YPHD-RELATED-RELATED"/>
    <property type="match status" value="1"/>
</dbReference>
<dbReference type="GO" id="GO:0022857">
    <property type="term" value="F:transmembrane transporter activity"/>
    <property type="evidence" value="ECO:0007669"/>
    <property type="project" value="InterPro"/>
</dbReference>
<reference evidence="7" key="1">
    <citation type="submission" date="2023-08" db="EMBL/GenBank/DDBJ databases">
        <title>Genomic characterization of piscicolin 126 produced by Carnobacterium maltaromaticum CM22 strain isolated from salmon (Salmo salar).</title>
        <authorList>
            <person name="Gonzalez-Gragera E."/>
            <person name="Garcia-Lopez J.D."/>
            <person name="Teso-Perez C."/>
            <person name="Gimenez-Hernandez I."/>
            <person name="Peralta-Sanchez J.M."/>
            <person name="Valdivia E."/>
            <person name="Montalban-Lopez M."/>
            <person name="Martin-Platero A.M."/>
            <person name="Banos A."/>
            <person name="Martinez-Bueno M."/>
        </authorList>
    </citation>
    <scope>NUCLEOTIDE SEQUENCE</scope>
    <source>
        <strain evidence="7">CM22</strain>
    </source>
</reference>
<evidence type="ECO:0000256" key="6">
    <source>
        <dbReference type="SAM" id="Phobius"/>
    </source>
</evidence>
<dbReference type="PANTHER" id="PTHR32196:SF69">
    <property type="entry name" value="BRANCHED-CHAIN AMINO ACID TRANSPORT SYSTEM, PERMEASE PROTEIN"/>
    <property type="match status" value="1"/>
</dbReference>
<feature type="transmembrane region" description="Helical" evidence="6">
    <location>
        <begin position="237"/>
        <end position="260"/>
    </location>
</feature>
<name>A0AAW9JRX0_CARML</name>
<feature type="transmembrane region" description="Helical" evidence="6">
    <location>
        <begin position="85"/>
        <end position="104"/>
    </location>
</feature>
<feature type="transmembrane region" description="Helical" evidence="6">
    <location>
        <begin position="40"/>
        <end position="73"/>
    </location>
</feature>
<dbReference type="GO" id="GO:0005886">
    <property type="term" value="C:plasma membrane"/>
    <property type="evidence" value="ECO:0007669"/>
    <property type="project" value="UniProtKB-SubCell"/>
</dbReference>
<dbReference type="Pfam" id="PF02653">
    <property type="entry name" value="BPD_transp_2"/>
    <property type="match status" value="1"/>
</dbReference>
<dbReference type="Proteomes" id="UP001290462">
    <property type="component" value="Unassembled WGS sequence"/>
</dbReference>
<keyword evidence="2" id="KW-1003">Cell membrane</keyword>
<sequence>MDILLSSVSQGLLWSIMAIGVYLTYRILDIADLTAEASFPLGAAICASQIVAGMSPVLATLLGLVGGMVAGLVSGLLHTKLKIPALLTGILTMTALYSINLRIMGQANVSLLGKETVMRMLTTMGMDSQMAVLAVGGIFVAIVIIFLYLFFSTEIGLAIHATGDNNEMSEANGINTDTMKIMGYMISNGLIALSGALMAQNNGYADISMGVGTIVIGLASIIISEVIFNNVSFVKRLFVIIIGSIIYRLIIAGVLELGVAPTDLKLFSAIILTICLASPLLRSKLRGLLKLKSKTASVKKGVQ</sequence>
<keyword evidence="4 6" id="KW-1133">Transmembrane helix</keyword>
<dbReference type="GeneID" id="83605595"/>
<dbReference type="EMBL" id="JAVBVO010000003">
    <property type="protein sequence ID" value="MDZ5758363.1"/>
    <property type="molecule type" value="Genomic_DNA"/>
</dbReference>
<feature type="transmembrane region" description="Helical" evidence="6">
    <location>
        <begin position="12"/>
        <end position="28"/>
    </location>
</feature>
<evidence type="ECO:0000256" key="5">
    <source>
        <dbReference type="ARBA" id="ARBA00023136"/>
    </source>
</evidence>
<dbReference type="InterPro" id="IPR001851">
    <property type="entry name" value="ABC_transp_permease"/>
</dbReference>
<organism evidence="7 8">
    <name type="scientific">Carnobacterium maltaromaticum</name>
    <name type="common">Carnobacterium piscicola</name>
    <dbReference type="NCBI Taxonomy" id="2751"/>
    <lineage>
        <taxon>Bacteria</taxon>
        <taxon>Bacillati</taxon>
        <taxon>Bacillota</taxon>
        <taxon>Bacilli</taxon>
        <taxon>Lactobacillales</taxon>
        <taxon>Carnobacteriaceae</taxon>
        <taxon>Carnobacterium</taxon>
    </lineage>
</organism>
<gene>
    <name evidence="7" type="ORF">RAK27_06775</name>
</gene>
<feature type="transmembrane region" description="Helical" evidence="6">
    <location>
        <begin position="130"/>
        <end position="151"/>
    </location>
</feature>
<dbReference type="CDD" id="cd06574">
    <property type="entry name" value="TM_PBP1_branched-chain-AA_like"/>
    <property type="match status" value="1"/>
</dbReference>
<evidence type="ECO:0000313" key="7">
    <source>
        <dbReference type="EMBL" id="MDZ5758363.1"/>
    </source>
</evidence>
<proteinExistence type="predicted"/>
<accession>A0AAW9JRX0</accession>